<evidence type="ECO:0000313" key="2">
    <source>
        <dbReference type="Proteomes" id="UP000235145"/>
    </source>
</evidence>
<name>A0A9R1UDL7_LACSA</name>
<dbReference type="Proteomes" id="UP000235145">
    <property type="component" value="Unassembled WGS sequence"/>
</dbReference>
<sequence>MTKFHPQYGSILGDKTNLRLVCLLVVVEDELMNKNKTNENVFGDIEDDKELDERIDKAGRSTNKFDDDVFAFDDNEPGQVLEEDVIITRTVNHFDDHVFYGNEVTLDRPRVRNPSKYRCPPYTELHTKPKKKRRLKKKVDAKSTTPIPPPTFVVVHDFSVLCLQPYVAGGEDALDWRAFMSSIATYPDFMVHWWNVDTVIMLIHSFPNHWLFGKLQLDSMEVHSYDSLCRSTYQKFDSDGTFSKFGARNGCIWTMIWRLLVCINTTYTTIFLCNKVHCYYCDPLDPFFTPSSAGPYMSDENFEELKKTKEQQKQDKESS</sequence>
<reference evidence="1 2" key="1">
    <citation type="journal article" date="2017" name="Nat. Commun.">
        <title>Genome assembly with in vitro proximity ligation data and whole-genome triplication in lettuce.</title>
        <authorList>
            <person name="Reyes-Chin-Wo S."/>
            <person name="Wang Z."/>
            <person name="Yang X."/>
            <person name="Kozik A."/>
            <person name="Arikit S."/>
            <person name="Song C."/>
            <person name="Xia L."/>
            <person name="Froenicke L."/>
            <person name="Lavelle D.O."/>
            <person name="Truco M.J."/>
            <person name="Xia R."/>
            <person name="Zhu S."/>
            <person name="Xu C."/>
            <person name="Xu H."/>
            <person name="Xu X."/>
            <person name="Cox K."/>
            <person name="Korf I."/>
            <person name="Meyers B.C."/>
            <person name="Michelmore R.W."/>
        </authorList>
    </citation>
    <scope>NUCLEOTIDE SEQUENCE [LARGE SCALE GENOMIC DNA]</scope>
    <source>
        <strain evidence="2">cv. Salinas</strain>
        <tissue evidence="1">Seedlings</tissue>
    </source>
</reference>
<keyword evidence="2" id="KW-1185">Reference proteome</keyword>
<organism evidence="1 2">
    <name type="scientific">Lactuca sativa</name>
    <name type="common">Garden lettuce</name>
    <dbReference type="NCBI Taxonomy" id="4236"/>
    <lineage>
        <taxon>Eukaryota</taxon>
        <taxon>Viridiplantae</taxon>
        <taxon>Streptophyta</taxon>
        <taxon>Embryophyta</taxon>
        <taxon>Tracheophyta</taxon>
        <taxon>Spermatophyta</taxon>
        <taxon>Magnoliopsida</taxon>
        <taxon>eudicotyledons</taxon>
        <taxon>Gunneridae</taxon>
        <taxon>Pentapetalae</taxon>
        <taxon>asterids</taxon>
        <taxon>campanulids</taxon>
        <taxon>Asterales</taxon>
        <taxon>Asteraceae</taxon>
        <taxon>Cichorioideae</taxon>
        <taxon>Cichorieae</taxon>
        <taxon>Lactucinae</taxon>
        <taxon>Lactuca</taxon>
    </lineage>
</organism>
<accession>A0A9R1UDL7</accession>
<dbReference type="EMBL" id="NBSK02000009">
    <property type="protein sequence ID" value="KAJ0185186.1"/>
    <property type="molecule type" value="Genomic_DNA"/>
</dbReference>
<comment type="caution">
    <text evidence="1">The sequence shown here is derived from an EMBL/GenBank/DDBJ whole genome shotgun (WGS) entry which is preliminary data.</text>
</comment>
<evidence type="ECO:0000313" key="1">
    <source>
        <dbReference type="EMBL" id="KAJ0185186.1"/>
    </source>
</evidence>
<proteinExistence type="predicted"/>
<protein>
    <submittedName>
        <fullName evidence="1">Uncharacterized protein</fullName>
    </submittedName>
</protein>
<gene>
    <name evidence="1" type="ORF">LSAT_V11C900483230</name>
</gene>
<dbReference type="AlphaFoldDB" id="A0A9R1UDL7"/>